<dbReference type="Proteomes" id="UP000694620">
    <property type="component" value="Chromosome 12"/>
</dbReference>
<keyword evidence="2" id="KW-1185">Reference proteome</keyword>
<dbReference type="AlphaFoldDB" id="A0A8C4SF14"/>
<dbReference type="GeneTree" id="ENSGT01050000245018"/>
<proteinExistence type="predicted"/>
<sequence length="66" mass="7173">MSSGFSKNRTRTGSFSKEARICSKANDHSISGELGFCSLRPTSSILRRRLVTVAMALYRDSSSGCP</sequence>
<accession>A0A8C4SF14</accession>
<name>A0A8C4SF14_ERPCA</name>
<reference evidence="1" key="3">
    <citation type="submission" date="2025-09" db="UniProtKB">
        <authorList>
            <consortium name="Ensembl"/>
        </authorList>
    </citation>
    <scope>IDENTIFICATION</scope>
</reference>
<evidence type="ECO:0000313" key="1">
    <source>
        <dbReference type="Ensembl" id="ENSECRP00000016359.1"/>
    </source>
</evidence>
<evidence type="ECO:0000313" key="2">
    <source>
        <dbReference type="Proteomes" id="UP000694620"/>
    </source>
</evidence>
<dbReference type="Ensembl" id="ENSECRT00000016652.1">
    <property type="protein sequence ID" value="ENSECRP00000016359.1"/>
    <property type="gene ID" value="ENSECRG00000010903.1"/>
</dbReference>
<reference evidence="1" key="2">
    <citation type="submission" date="2025-08" db="UniProtKB">
        <authorList>
            <consortium name="Ensembl"/>
        </authorList>
    </citation>
    <scope>IDENTIFICATION</scope>
</reference>
<reference evidence="1" key="1">
    <citation type="submission" date="2021-06" db="EMBL/GenBank/DDBJ databases">
        <authorList>
            <consortium name="Wellcome Sanger Institute Data Sharing"/>
        </authorList>
    </citation>
    <scope>NUCLEOTIDE SEQUENCE [LARGE SCALE GENOMIC DNA]</scope>
</reference>
<organism evidence="1 2">
    <name type="scientific">Erpetoichthys calabaricus</name>
    <name type="common">Rope fish</name>
    <name type="synonym">Calamoichthys calabaricus</name>
    <dbReference type="NCBI Taxonomy" id="27687"/>
    <lineage>
        <taxon>Eukaryota</taxon>
        <taxon>Metazoa</taxon>
        <taxon>Chordata</taxon>
        <taxon>Craniata</taxon>
        <taxon>Vertebrata</taxon>
        <taxon>Euteleostomi</taxon>
        <taxon>Actinopterygii</taxon>
        <taxon>Polypteriformes</taxon>
        <taxon>Polypteridae</taxon>
        <taxon>Erpetoichthys</taxon>
    </lineage>
</organism>
<protein>
    <submittedName>
        <fullName evidence="1">Uncharacterized protein</fullName>
    </submittedName>
</protein>